<evidence type="ECO:0000259" key="5">
    <source>
        <dbReference type="PROSITE" id="PS51192"/>
    </source>
</evidence>
<dbReference type="PROSITE" id="PS51194">
    <property type="entry name" value="HELICASE_CTER"/>
    <property type="match status" value="1"/>
</dbReference>
<dbReference type="CDD" id="cd18012">
    <property type="entry name" value="DEXQc_arch_SWI2_SNF2"/>
    <property type="match status" value="1"/>
</dbReference>
<keyword evidence="2" id="KW-0479">Metal-binding</keyword>
<sequence>MRGYSVSWIAFYNHMLKFKDEMTGLESMNIRDIEKLASSDKTFDKGKAYFLTNKVKITEKYRDEDDEMECYCASVEGSKSEEYVVTLDLNRDGKIIDYSCNCPAAENYPGACKHAVATLFKVWALNENSAIASLVDTAGDSYKSSPKSKRSGLKGSPSPARTLSKPLSDRNTQRLIDLYAARNILALQSETTADEKVKLIPKLTVGRNDVELSLTVGNAKMYVIKNIKNFCESMQNGEEVEYGKELTLLHHPSLFDEESQVLLSYVLDRYEEIESYKGQGYYDVNFGYDKTKRYMRLGQGNIDLLLSIMKGNCLQIEGVESVGYPAYKSRESSNNEKWKEKRERSYRVIEYTPKIDVEIERKETGEYNIKGQTYDYILGKNHLYLSHGDELWCCDKEFSSQMKEFIEILHAGQGTLNVVENDMAELCANVIPQIQGHVNMQGSEDILNDFMPAQAVIKIYLDSPSKDTVTAKVHCEYEEGILFDVMTEQQTFHDSGVILGQAASVAQAGKIIRDRLLENKAKISVCKYFDGYDQKSGLLYFAGEDERIYNFVNTAAQEFTKIGEVFTTEKYRRIGNATSPKLSVGVKLESELLKIDFDLEQFDIPDLMEALRQYKQKKKYYRLKNGSFIDLNEEGFRELLHFVDEFGLTKADLEKGQVNMPKYRALLLNSALKNAATIKFERDGHFKSLIRGMNAIEDSDYEIPAVLVSVLRDYQKDGFRWLKTMSSYGFCGILADEMGLGKTLQIIALLEDARCNRKNELPEIHMDQTATSLKRFAIVVCPASLVLNWEKEIMRFAPELSTITVIGTSQERKKRIHSISDLDVIITSYDLLRRDLEHYQNCSFDYCILDEAQYIKNQSTQNARAVKMINSTHRFALTGTPIENRLSELWSIFDFLIPHYLSSYNKFKADYETAIVREKDLRTTERLKRQVSPFMLRRLKKNVLKELPEKNETVIYAKLEGEQERLYKANLAKAKTEISKEVAEGALQSNKLTVLALLMRLRQICCHPSLCYENYTKGSSKLEACLELVEEALSGGHKILVFSQFTSMLEILEAELKKVNIDYYKLTGSTSKEKRAEMVEQFNQEDEEGVSVFLISLKAGGTGLNLAAADVVIHYDPWWNVAAQNQATDRAHRIGQKKHVQVYKIIAEDSIEEKILKLQESKKDLADVIITENEALISRMTGKDLLELLS</sequence>
<proteinExistence type="predicted"/>
<dbReference type="GO" id="GO:0005524">
    <property type="term" value="F:ATP binding"/>
    <property type="evidence" value="ECO:0007669"/>
    <property type="project" value="InterPro"/>
</dbReference>
<dbReference type="Pfam" id="PF00271">
    <property type="entry name" value="Helicase_C"/>
    <property type="match status" value="1"/>
</dbReference>
<keyword evidence="8" id="KW-1185">Reference proteome</keyword>
<keyword evidence="2" id="KW-0862">Zinc</keyword>
<dbReference type="PROSITE" id="PS50966">
    <property type="entry name" value="ZF_SWIM"/>
    <property type="match status" value="1"/>
</dbReference>
<dbReference type="GO" id="GO:0008270">
    <property type="term" value="F:zinc ion binding"/>
    <property type="evidence" value="ECO:0007669"/>
    <property type="project" value="UniProtKB-KW"/>
</dbReference>
<dbReference type="Gene3D" id="3.40.50.300">
    <property type="entry name" value="P-loop containing nucleotide triphosphate hydrolases"/>
    <property type="match status" value="1"/>
</dbReference>
<dbReference type="SMART" id="SM00490">
    <property type="entry name" value="HELICc"/>
    <property type="match status" value="1"/>
</dbReference>
<accession>A0A939IFX6</accession>
<dbReference type="Pfam" id="PF08455">
    <property type="entry name" value="SNF2_assoc"/>
    <property type="match status" value="1"/>
</dbReference>
<dbReference type="Proteomes" id="UP000664545">
    <property type="component" value="Unassembled WGS sequence"/>
</dbReference>
<evidence type="ECO:0000313" key="7">
    <source>
        <dbReference type="EMBL" id="MBN7772090.1"/>
    </source>
</evidence>
<dbReference type="Pfam" id="PF04434">
    <property type="entry name" value="SWIM"/>
    <property type="match status" value="1"/>
</dbReference>
<dbReference type="RefSeq" id="WP_206580867.1">
    <property type="nucleotide sequence ID" value="NZ_JAFJZZ010000001.1"/>
</dbReference>
<dbReference type="SMART" id="SM00487">
    <property type="entry name" value="DEXDc"/>
    <property type="match status" value="1"/>
</dbReference>
<evidence type="ECO:0000313" key="8">
    <source>
        <dbReference type="Proteomes" id="UP000664545"/>
    </source>
</evidence>
<feature type="domain" description="Helicase C-terminal" evidence="6">
    <location>
        <begin position="1021"/>
        <end position="1177"/>
    </location>
</feature>
<feature type="region of interest" description="Disordered" evidence="3">
    <location>
        <begin position="139"/>
        <end position="166"/>
    </location>
</feature>
<dbReference type="Gene3D" id="3.40.50.10810">
    <property type="entry name" value="Tandem AAA-ATPase domain"/>
    <property type="match status" value="1"/>
</dbReference>
<protein>
    <submittedName>
        <fullName evidence="7">SNF2 helicase associated domain-containing protein</fullName>
    </submittedName>
</protein>
<dbReference type="EMBL" id="JAFJZZ010000001">
    <property type="protein sequence ID" value="MBN7772090.1"/>
    <property type="molecule type" value="Genomic_DNA"/>
</dbReference>
<dbReference type="PANTHER" id="PTHR10799">
    <property type="entry name" value="SNF2/RAD54 HELICASE FAMILY"/>
    <property type="match status" value="1"/>
</dbReference>
<dbReference type="InterPro" id="IPR007527">
    <property type="entry name" value="Znf_SWIM"/>
</dbReference>
<dbReference type="GO" id="GO:0016787">
    <property type="term" value="F:hydrolase activity"/>
    <property type="evidence" value="ECO:0007669"/>
    <property type="project" value="UniProtKB-KW"/>
</dbReference>
<feature type="domain" description="SWIM-type" evidence="4">
    <location>
        <begin position="83"/>
        <end position="123"/>
    </location>
</feature>
<comment type="caution">
    <text evidence="7">The sequence shown here is derived from an EMBL/GenBank/DDBJ whole genome shotgun (WGS) entry which is preliminary data.</text>
</comment>
<keyword evidence="2" id="KW-0863">Zinc-finger</keyword>
<dbReference type="Pfam" id="PF00176">
    <property type="entry name" value="SNF2-rel_dom"/>
    <property type="match status" value="1"/>
</dbReference>
<dbReference type="InterPro" id="IPR000330">
    <property type="entry name" value="SNF2_N"/>
</dbReference>
<dbReference type="InterPro" id="IPR014001">
    <property type="entry name" value="Helicase_ATP-bd"/>
</dbReference>
<gene>
    <name evidence="7" type="ORF">JYB65_01835</name>
</gene>
<dbReference type="CDD" id="cd18793">
    <property type="entry name" value="SF2_C_SNF"/>
    <property type="match status" value="1"/>
</dbReference>
<keyword evidence="1" id="KW-0378">Hydrolase</keyword>
<dbReference type="InterPro" id="IPR038718">
    <property type="entry name" value="SNF2-like_sf"/>
</dbReference>
<dbReference type="AlphaFoldDB" id="A0A939IFX6"/>
<organism evidence="7 8">
    <name type="scientific">Clostridium aminobutyricum</name>
    <dbReference type="NCBI Taxonomy" id="33953"/>
    <lineage>
        <taxon>Bacteria</taxon>
        <taxon>Bacillati</taxon>
        <taxon>Bacillota</taxon>
        <taxon>Clostridia</taxon>
        <taxon>Eubacteriales</taxon>
        <taxon>Clostridiaceae</taxon>
        <taxon>Clostridium</taxon>
    </lineage>
</organism>
<evidence type="ECO:0000259" key="6">
    <source>
        <dbReference type="PROSITE" id="PS51194"/>
    </source>
</evidence>
<dbReference type="InterPro" id="IPR049730">
    <property type="entry name" value="SNF2/RAD54-like_C"/>
</dbReference>
<feature type="domain" description="Helicase ATP-binding" evidence="5">
    <location>
        <begin position="723"/>
        <end position="899"/>
    </location>
</feature>
<reference evidence="7" key="1">
    <citation type="submission" date="2021-02" db="EMBL/GenBank/DDBJ databases">
        <title>Abyssanaerobacter marinus gen.nov., sp., nov, anaerobic bacterium isolated from the Onnuri vent field of Indian Ocean and suggestion of Mogibacteriaceae fam. nov., and proposal of reclassification of ambiguous this family's genus member.</title>
        <authorList>
            <person name="Kim Y.J."/>
            <person name="Yang J.-A."/>
        </authorList>
    </citation>
    <scope>NUCLEOTIDE SEQUENCE</scope>
    <source>
        <strain evidence="7">DSM 2634</strain>
    </source>
</reference>
<evidence type="ECO:0000259" key="4">
    <source>
        <dbReference type="PROSITE" id="PS50966"/>
    </source>
</evidence>
<name>A0A939IFX6_CLOAM</name>
<dbReference type="InterPro" id="IPR013663">
    <property type="entry name" value="Helicase_SWF/SNF/SWI_bac"/>
</dbReference>
<dbReference type="SUPFAM" id="SSF52540">
    <property type="entry name" value="P-loop containing nucleoside triphosphate hydrolases"/>
    <property type="match status" value="2"/>
</dbReference>
<evidence type="ECO:0000256" key="3">
    <source>
        <dbReference type="SAM" id="MobiDB-lite"/>
    </source>
</evidence>
<dbReference type="InterPro" id="IPR027417">
    <property type="entry name" value="P-loop_NTPase"/>
</dbReference>
<dbReference type="PROSITE" id="PS51192">
    <property type="entry name" value="HELICASE_ATP_BIND_1"/>
    <property type="match status" value="1"/>
</dbReference>
<evidence type="ECO:0000256" key="2">
    <source>
        <dbReference type="PROSITE-ProRule" id="PRU00325"/>
    </source>
</evidence>
<evidence type="ECO:0000256" key="1">
    <source>
        <dbReference type="ARBA" id="ARBA00022801"/>
    </source>
</evidence>
<dbReference type="InterPro" id="IPR001650">
    <property type="entry name" value="Helicase_C-like"/>
</dbReference>